<comment type="caution">
    <text evidence="6">The sequence shown here is derived from an EMBL/GenBank/DDBJ whole genome shotgun (WGS) entry which is preliminary data.</text>
</comment>
<evidence type="ECO:0000256" key="4">
    <source>
        <dbReference type="ARBA" id="ARBA00023163"/>
    </source>
</evidence>
<keyword evidence="4" id="KW-0804">Transcription</keyword>
<keyword evidence="3" id="KW-0238">DNA-binding</keyword>
<reference evidence="6 7" key="1">
    <citation type="submission" date="2018-01" db="EMBL/GenBank/DDBJ databases">
        <title>Complete genome sequences of 14 Citrobacter spp. isolated from plant in Canada.</title>
        <authorList>
            <person name="Bhandare S.G."/>
            <person name="Colavecchio A."/>
            <person name="Jeukens J."/>
            <person name="Emond-Rheault J.-G."/>
            <person name="Freschi L."/>
            <person name="Hamel J."/>
            <person name="Kukavica-Ibrulj I."/>
            <person name="Levesque R."/>
            <person name="Goodridge L."/>
        </authorList>
    </citation>
    <scope>NUCLEOTIDE SEQUENCE [LARGE SCALE GENOMIC DNA]</scope>
    <source>
        <strain evidence="6 7">S1285</strain>
    </source>
</reference>
<evidence type="ECO:0000259" key="5">
    <source>
        <dbReference type="PROSITE" id="PS50931"/>
    </source>
</evidence>
<feature type="domain" description="HTH lysR-type" evidence="5">
    <location>
        <begin position="5"/>
        <end position="62"/>
    </location>
</feature>
<dbReference type="EMBL" id="PQLX01000006">
    <property type="protein sequence ID" value="POU64130.1"/>
    <property type="molecule type" value="Genomic_DNA"/>
</dbReference>
<name>A0A2S4RVL6_CITAM</name>
<dbReference type="GO" id="GO:0005829">
    <property type="term" value="C:cytosol"/>
    <property type="evidence" value="ECO:0007669"/>
    <property type="project" value="TreeGrafter"/>
</dbReference>
<dbReference type="PROSITE" id="PS50931">
    <property type="entry name" value="HTH_LYSR"/>
    <property type="match status" value="1"/>
</dbReference>
<dbReference type="GO" id="GO:0003677">
    <property type="term" value="F:DNA binding"/>
    <property type="evidence" value="ECO:0007669"/>
    <property type="project" value="UniProtKB-KW"/>
</dbReference>
<keyword evidence="2" id="KW-0805">Transcription regulation</keyword>
<evidence type="ECO:0000313" key="7">
    <source>
        <dbReference type="Proteomes" id="UP000237003"/>
    </source>
</evidence>
<protein>
    <submittedName>
        <fullName evidence="6">Transcriptional regulator</fullName>
    </submittedName>
</protein>
<dbReference type="GO" id="GO:0003700">
    <property type="term" value="F:DNA-binding transcription factor activity"/>
    <property type="evidence" value="ECO:0007669"/>
    <property type="project" value="InterPro"/>
</dbReference>
<dbReference type="PANTHER" id="PTHR30419">
    <property type="entry name" value="HTH-TYPE TRANSCRIPTIONAL REGULATOR YBHD"/>
    <property type="match status" value="1"/>
</dbReference>
<evidence type="ECO:0000256" key="3">
    <source>
        <dbReference type="ARBA" id="ARBA00023125"/>
    </source>
</evidence>
<dbReference type="FunFam" id="1.10.10.10:FF:000001">
    <property type="entry name" value="LysR family transcriptional regulator"/>
    <property type="match status" value="1"/>
</dbReference>
<dbReference type="Gene3D" id="1.10.10.10">
    <property type="entry name" value="Winged helix-like DNA-binding domain superfamily/Winged helix DNA-binding domain"/>
    <property type="match status" value="1"/>
</dbReference>
<organism evidence="6 7">
    <name type="scientific">Citrobacter amalonaticus</name>
    <dbReference type="NCBI Taxonomy" id="35703"/>
    <lineage>
        <taxon>Bacteria</taxon>
        <taxon>Pseudomonadati</taxon>
        <taxon>Pseudomonadota</taxon>
        <taxon>Gammaproteobacteria</taxon>
        <taxon>Enterobacterales</taxon>
        <taxon>Enterobacteriaceae</taxon>
        <taxon>Citrobacter</taxon>
    </lineage>
</organism>
<dbReference type="InterPro" id="IPR036390">
    <property type="entry name" value="WH_DNA-bd_sf"/>
</dbReference>
<dbReference type="SUPFAM" id="SSF46785">
    <property type="entry name" value="Winged helix' DNA-binding domain"/>
    <property type="match status" value="1"/>
</dbReference>
<gene>
    <name evidence="6" type="ORF">C3430_18315</name>
</gene>
<evidence type="ECO:0000256" key="2">
    <source>
        <dbReference type="ARBA" id="ARBA00023015"/>
    </source>
</evidence>
<accession>A0A2S4RVL6</accession>
<dbReference type="InterPro" id="IPR000847">
    <property type="entry name" value="LysR_HTH_N"/>
</dbReference>
<dbReference type="InterPro" id="IPR005119">
    <property type="entry name" value="LysR_subst-bd"/>
</dbReference>
<dbReference type="PANTHER" id="PTHR30419:SF7">
    <property type="entry name" value="HTH-TYPE TRANSCRIPTIONAL REGULATOR TDCA"/>
    <property type="match status" value="1"/>
</dbReference>
<comment type="similarity">
    <text evidence="1">Belongs to the LysR transcriptional regulatory family.</text>
</comment>
<dbReference type="AlphaFoldDB" id="A0A2S4RVL6"/>
<proteinExistence type="inferred from homology"/>
<dbReference type="PRINTS" id="PR00039">
    <property type="entry name" value="HTHLYSR"/>
</dbReference>
<evidence type="ECO:0000256" key="1">
    <source>
        <dbReference type="ARBA" id="ARBA00009437"/>
    </source>
</evidence>
<dbReference type="Pfam" id="PF00126">
    <property type="entry name" value="HTH_1"/>
    <property type="match status" value="1"/>
</dbReference>
<dbReference type="SUPFAM" id="SSF53850">
    <property type="entry name" value="Periplasmic binding protein-like II"/>
    <property type="match status" value="1"/>
</dbReference>
<dbReference type="InterPro" id="IPR050950">
    <property type="entry name" value="HTH-type_LysR_regulators"/>
</dbReference>
<sequence>MRYLPKLQQLRIFNEIVKHGSIHAAAKSMHLSQPALTYSMRELEQTLGAALMIRSHDGIVLTEAGQAFSEYSLYIIQELERATIDIISINNKVESTVSFGMSSLLAVTILSSVIKDFKKNNDTTKIIIKEAQLSTLLPCLREGMLEFAVGTISDNMLLNNYNVELLFDAPFSIVARKDHPLVKSTSLEQLKDAKWLFPETSMGYYNSLYNSSIIDFNKNKNKPIFSDSSVCILNMVIKDDYLTILSRARLAQPEFRDILVPLQIKELLPCAQYGLIYLRNHPLSLPAKKLIEIIQHHCKLYNWSPDDI</sequence>
<dbReference type="RefSeq" id="WP_103778847.1">
    <property type="nucleotide sequence ID" value="NZ_PQLX01000006.1"/>
</dbReference>
<dbReference type="Gene3D" id="3.40.190.10">
    <property type="entry name" value="Periplasmic binding protein-like II"/>
    <property type="match status" value="2"/>
</dbReference>
<dbReference type="InterPro" id="IPR036388">
    <property type="entry name" value="WH-like_DNA-bd_sf"/>
</dbReference>
<dbReference type="Proteomes" id="UP000237003">
    <property type="component" value="Unassembled WGS sequence"/>
</dbReference>
<dbReference type="Pfam" id="PF03466">
    <property type="entry name" value="LysR_substrate"/>
    <property type="match status" value="1"/>
</dbReference>
<evidence type="ECO:0000313" key="6">
    <source>
        <dbReference type="EMBL" id="POU64130.1"/>
    </source>
</evidence>
<dbReference type="OrthoDB" id="8437302at2"/>